<dbReference type="InterPro" id="IPR012340">
    <property type="entry name" value="NA-bd_OB-fold"/>
</dbReference>
<dbReference type="Proteomes" id="UP000694569">
    <property type="component" value="Unplaced"/>
</dbReference>
<feature type="region of interest" description="Disordered" evidence="1">
    <location>
        <begin position="34"/>
        <end position="54"/>
    </location>
</feature>
<dbReference type="Gene3D" id="2.40.50.140">
    <property type="entry name" value="Nucleic acid-binding proteins"/>
    <property type="match status" value="1"/>
</dbReference>
<evidence type="ECO:0000313" key="3">
    <source>
        <dbReference type="Proteomes" id="UP000694569"/>
    </source>
</evidence>
<sequence>MFNHFAAEDALSASCPCPPKAACDRPDSGRSLCPTSGEAHPLSQSTTHVGRKPASFQTTMGEKVIATMVLGTVIKKNNPRKYLCSVGDGETVEFDVVEGKKGTEASNVTGPGGVPGQGSKYAADCKHYRQYPRHRGGPSSNSEPNYQNSEVAEKPEEAKIVPEGDGSNPQCPCHRWRYPPYYLRRPYERRPQYLNAPVQGEDIELNTEAAEFYPCPLEICEEILTYDTLGQPSSVARNAAVQVIDCVSTLPVCPSWYLSPDCSRLEMGDAAD</sequence>
<dbReference type="Ensembl" id="ENSLLET00000015325.1">
    <property type="protein sequence ID" value="ENSLLEP00000014749.1"/>
    <property type="gene ID" value="ENSLLEG00000009319.1"/>
</dbReference>
<feature type="compositionally biased region" description="Polar residues" evidence="1">
    <location>
        <begin position="138"/>
        <end position="150"/>
    </location>
</feature>
<dbReference type="PANTHER" id="PTHR11544">
    <property type="entry name" value="COLD SHOCK DOMAIN CONTAINING PROTEINS"/>
    <property type="match status" value="1"/>
</dbReference>
<dbReference type="GeneTree" id="ENSGT00940000153341"/>
<proteinExistence type="predicted"/>
<accession>A0A8C5MN86</accession>
<evidence type="ECO:0000256" key="1">
    <source>
        <dbReference type="SAM" id="MobiDB-lite"/>
    </source>
</evidence>
<keyword evidence="3" id="KW-1185">Reference proteome</keyword>
<reference evidence="2" key="2">
    <citation type="submission" date="2025-09" db="UniProtKB">
        <authorList>
            <consortium name="Ensembl"/>
        </authorList>
    </citation>
    <scope>IDENTIFICATION</scope>
</reference>
<reference evidence="2" key="1">
    <citation type="submission" date="2025-08" db="UniProtKB">
        <authorList>
            <consortium name="Ensembl"/>
        </authorList>
    </citation>
    <scope>IDENTIFICATION</scope>
</reference>
<protein>
    <submittedName>
        <fullName evidence="2">Uncharacterized protein</fullName>
    </submittedName>
</protein>
<dbReference type="AlphaFoldDB" id="A0A8C5MN86"/>
<feature type="region of interest" description="Disordered" evidence="1">
    <location>
        <begin position="130"/>
        <end position="167"/>
    </location>
</feature>
<dbReference type="OrthoDB" id="203339at2759"/>
<name>A0A8C5MN86_9ANUR</name>
<organism evidence="2 3">
    <name type="scientific">Leptobrachium leishanense</name>
    <name type="common">Leishan spiny toad</name>
    <dbReference type="NCBI Taxonomy" id="445787"/>
    <lineage>
        <taxon>Eukaryota</taxon>
        <taxon>Metazoa</taxon>
        <taxon>Chordata</taxon>
        <taxon>Craniata</taxon>
        <taxon>Vertebrata</taxon>
        <taxon>Euteleostomi</taxon>
        <taxon>Amphibia</taxon>
        <taxon>Batrachia</taxon>
        <taxon>Anura</taxon>
        <taxon>Pelobatoidea</taxon>
        <taxon>Megophryidae</taxon>
        <taxon>Leptobrachium</taxon>
    </lineage>
</organism>
<feature type="compositionally biased region" description="Basic and acidic residues" evidence="1">
    <location>
        <begin position="151"/>
        <end position="162"/>
    </location>
</feature>
<evidence type="ECO:0000313" key="2">
    <source>
        <dbReference type="Ensembl" id="ENSLLEP00000014749.1"/>
    </source>
</evidence>
<dbReference type="InterPro" id="IPR050181">
    <property type="entry name" value="Cold_shock_domain"/>
</dbReference>